<dbReference type="InterPro" id="IPR029044">
    <property type="entry name" value="Nucleotide-diphossugar_trans"/>
</dbReference>
<feature type="compositionally biased region" description="Low complexity" evidence="2">
    <location>
        <begin position="103"/>
        <end position="155"/>
    </location>
</feature>
<dbReference type="InterPro" id="IPR025877">
    <property type="entry name" value="MobA-like_NTP_Trfase"/>
</dbReference>
<dbReference type="Gene3D" id="3.90.550.10">
    <property type="entry name" value="Spore Coat Polysaccharide Biosynthesis Protein SpsA, Chain A"/>
    <property type="match status" value="2"/>
</dbReference>
<dbReference type="KEGG" id="ahg:AHOG_10845"/>
<keyword evidence="1" id="KW-0808">Transferase</keyword>
<dbReference type="PANTHER" id="PTHR19136">
    <property type="entry name" value="MOLYBDENUM COFACTOR GUANYLYLTRANSFERASE"/>
    <property type="match status" value="1"/>
</dbReference>
<proteinExistence type="predicted"/>
<feature type="compositionally biased region" description="Basic and acidic residues" evidence="2">
    <location>
        <begin position="221"/>
        <end position="233"/>
    </location>
</feature>
<dbReference type="Proteomes" id="UP000204221">
    <property type="component" value="Chromosome"/>
</dbReference>
<dbReference type="Pfam" id="PF12804">
    <property type="entry name" value="NTP_transf_3"/>
    <property type="match status" value="1"/>
</dbReference>
<dbReference type="AlphaFoldDB" id="A0A221W210"/>
<dbReference type="OrthoDB" id="4735656at2"/>
<dbReference type="EMBL" id="CP022521">
    <property type="protein sequence ID" value="ASO19812.1"/>
    <property type="molecule type" value="Genomic_DNA"/>
</dbReference>
<dbReference type="PANTHER" id="PTHR19136:SF81">
    <property type="entry name" value="MOLYBDENUM COFACTOR GUANYLYLTRANSFERASE"/>
    <property type="match status" value="1"/>
</dbReference>
<dbReference type="SUPFAM" id="SSF53448">
    <property type="entry name" value="Nucleotide-diphospho-sugar transferases"/>
    <property type="match status" value="2"/>
</dbReference>
<feature type="region of interest" description="Disordered" evidence="2">
    <location>
        <begin position="101"/>
        <end position="162"/>
    </location>
</feature>
<reference evidence="3 4" key="1">
    <citation type="submission" date="2017-07" db="EMBL/GenBank/DDBJ databases">
        <title>Complete genome sequence of Actinoalloteichus hoggarensis DSM 45943, type strain of Actinoalloteichus hoggarensis.</title>
        <authorList>
            <person name="Ruckert C."/>
            <person name="Nouioui I."/>
            <person name="Willmese J."/>
            <person name="van Wezel G."/>
            <person name="Klenk H.-P."/>
            <person name="Kalinowski J."/>
            <person name="Zotchev S.B."/>
        </authorList>
    </citation>
    <scope>NUCLEOTIDE SEQUENCE [LARGE SCALE GENOMIC DNA]</scope>
    <source>
        <strain evidence="3 4">DSM 45943</strain>
    </source>
</reference>
<gene>
    <name evidence="3" type="ORF">AHOG_10845</name>
</gene>
<feature type="compositionally biased region" description="Low complexity" evidence="2">
    <location>
        <begin position="176"/>
        <end position="185"/>
    </location>
</feature>
<dbReference type="RefSeq" id="WP_093941255.1">
    <property type="nucleotide sequence ID" value="NZ_CP022521.1"/>
</dbReference>
<evidence type="ECO:0000256" key="2">
    <source>
        <dbReference type="SAM" id="MobiDB-lite"/>
    </source>
</evidence>
<evidence type="ECO:0000313" key="3">
    <source>
        <dbReference type="EMBL" id="ASO19812.1"/>
    </source>
</evidence>
<feature type="region of interest" description="Disordered" evidence="2">
    <location>
        <begin position="176"/>
        <end position="280"/>
    </location>
</feature>
<evidence type="ECO:0000313" key="4">
    <source>
        <dbReference type="Proteomes" id="UP000204221"/>
    </source>
</evidence>
<keyword evidence="4" id="KW-1185">Reference proteome</keyword>
<dbReference type="GO" id="GO:0016779">
    <property type="term" value="F:nucleotidyltransferase activity"/>
    <property type="evidence" value="ECO:0007669"/>
    <property type="project" value="TreeGrafter"/>
</dbReference>
<organism evidence="3 4">
    <name type="scientific">Actinoalloteichus hoggarensis</name>
    <dbReference type="NCBI Taxonomy" id="1470176"/>
    <lineage>
        <taxon>Bacteria</taxon>
        <taxon>Bacillati</taxon>
        <taxon>Actinomycetota</taxon>
        <taxon>Actinomycetes</taxon>
        <taxon>Pseudonocardiales</taxon>
        <taxon>Pseudonocardiaceae</taxon>
        <taxon>Actinoalloteichus</taxon>
    </lineage>
</organism>
<evidence type="ECO:0000256" key="1">
    <source>
        <dbReference type="ARBA" id="ARBA00022679"/>
    </source>
</evidence>
<sequence>MTAEIDGHSDVGEPPIAAIVLAGGGGRRLGGLHKPALEVAGHTLLDRVLTALRGVRPVVVVGPVIPTRTEVYWTREQPHRGGPVAALAAGLDRLAEVSATIGAPDGPTTARPPGAARADSVSTPGGDPAPSPADGSAAAHVRSPAAAGAQASTPADGSTAVDGRVPAAAHGQALAAADGSAAAHGRVPPAAPAQASTPPAGPAAAEGTTPADDQAPAPAASHDRIAAHAEAATHGRAGAHGRDPAHGRAAVHGQAPAGGSAAQDRATAPDHAHGRSHGPAGQVLLYAGDQAVLTADTGSRLRHALRDRPDAAGAVLVDETGRRQWLISCWRVAALRAALPSRVEGASLRSTLGALTIVEVIARPEETWDVDTPDDLRRLRARVDPDTGRRPR</sequence>
<name>A0A221W210_9PSEU</name>
<protein>
    <submittedName>
        <fullName evidence="3">Molybdopterin-guanine dinucleotide biosynthesis protein MobA</fullName>
    </submittedName>
</protein>
<feature type="compositionally biased region" description="Low complexity" evidence="2">
    <location>
        <begin position="192"/>
        <end position="220"/>
    </location>
</feature>
<accession>A0A221W210</accession>